<dbReference type="AlphaFoldDB" id="A0A837CHM8"/>
<organism evidence="2 3">
    <name type="scientific">Bradyrhizobium diazoefficiens SEMIA 5080</name>
    <dbReference type="NCBI Taxonomy" id="754504"/>
    <lineage>
        <taxon>Bacteria</taxon>
        <taxon>Pseudomonadati</taxon>
        <taxon>Pseudomonadota</taxon>
        <taxon>Alphaproteobacteria</taxon>
        <taxon>Hyphomicrobiales</taxon>
        <taxon>Nitrobacteraceae</taxon>
        <taxon>Bradyrhizobium</taxon>
    </lineage>
</organism>
<evidence type="ECO:0000313" key="3">
    <source>
        <dbReference type="Proteomes" id="UP000024900"/>
    </source>
</evidence>
<feature type="region of interest" description="Disordered" evidence="1">
    <location>
        <begin position="115"/>
        <end position="145"/>
    </location>
</feature>
<name>A0A837CHM8_9BRAD</name>
<sequence>MVWRKKKGIAALDFRRTPMADKTNDPVAVWQKMVGEMEKGFNSFANQAMSSPEFSQAMNRAGGVAAGAQKQLGELMEKYLVSMNLPSREQVTGLAERLQSIEVQIGEMKSMLSQMAAGSGLSQGFDGAPRPPRTKRPPSEGGEPK</sequence>
<proteinExistence type="predicted"/>
<dbReference type="EMBL" id="ADOU02000004">
    <property type="protein sequence ID" value="KGJ68431.1"/>
    <property type="molecule type" value="Genomic_DNA"/>
</dbReference>
<accession>A0A837CHM8</accession>
<gene>
    <name evidence="2" type="ORF">BJA5080_00670</name>
</gene>
<evidence type="ECO:0000313" key="2">
    <source>
        <dbReference type="EMBL" id="KGJ68431.1"/>
    </source>
</evidence>
<protein>
    <recommendedName>
        <fullName evidence="4">Poly(3-hydroxyalkanoate) polymerase subunit PhaE</fullName>
    </recommendedName>
</protein>
<evidence type="ECO:0008006" key="4">
    <source>
        <dbReference type="Google" id="ProtNLM"/>
    </source>
</evidence>
<comment type="caution">
    <text evidence="2">The sequence shown here is derived from an EMBL/GenBank/DDBJ whole genome shotgun (WGS) entry which is preliminary data.</text>
</comment>
<reference evidence="2 3" key="1">
    <citation type="journal article" date="2014" name="BMC Genomics">
        <title>Comparative genomics of Bradyrhizobium japonicum CPAC 15 and Bradyrhizobium diazoefficiens CPAC 7: elite model strains for understanding symbiotic performance with soybean.</title>
        <authorList>
            <person name="Siqueira A.F."/>
            <person name="Ormeno-Orrillo E."/>
            <person name="Souza R.C."/>
            <person name="Rodrigues E.P."/>
            <person name="Almeida L.G."/>
            <person name="Barcellos F.G."/>
            <person name="Batista J.S."/>
            <person name="Nakatami A.S."/>
            <person name="Martinez-Romero E."/>
            <person name="Vasconcelos A.T."/>
            <person name="Hungria M."/>
        </authorList>
    </citation>
    <scope>NUCLEOTIDE SEQUENCE [LARGE SCALE GENOMIC DNA]</scope>
    <source>
        <strain evidence="2 3">SEMIA 5080</strain>
    </source>
</reference>
<evidence type="ECO:0000256" key="1">
    <source>
        <dbReference type="SAM" id="MobiDB-lite"/>
    </source>
</evidence>
<dbReference type="Proteomes" id="UP000024900">
    <property type="component" value="Unassembled WGS sequence"/>
</dbReference>